<evidence type="ECO:0000256" key="3">
    <source>
        <dbReference type="ARBA" id="ARBA00022801"/>
    </source>
</evidence>
<sequence length="354" mass="38272">MTPTEPQPRQVIIQERTTMFGRFGKLLLIALGICLMVMAGMAAQYQSYFGAGEGPDEKYHSLSKTAEQKIAIIAVDGSIMEGDDFVKKQIDRVREDKSVKGVVLRINSPGGTVTYSDYLYHHLNELREDRKIPVVVSMGSLCASGGYYIAMAAAAGDGAREDVIFAEPTTWTGSIGVIIPHYDLSGLLGSWKVEDDSVASGPLKQMGSPTKEMTPEEREILQTLVDQTFNRFKEIVAEGRPKLAEKPKEIDEAATGQIFTAQQAETRGLVDQIGFVEDAIARTAELAGVSASNVRCVKYERKPDPLSALLGASTPLRNASGPAIVLDTRTLIDLAAPRAWAICTWAPAIAASGH</sequence>
<evidence type="ECO:0000313" key="7">
    <source>
        <dbReference type="EMBL" id="QDU86864.1"/>
    </source>
</evidence>
<keyword evidence="3 7" id="KW-0378">Hydrolase</keyword>
<dbReference type="KEGG" id="pnd:Pla175_02170"/>
<dbReference type="InterPro" id="IPR029045">
    <property type="entry name" value="ClpP/crotonase-like_dom_sf"/>
</dbReference>
<dbReference type="Proteomes" id="UP000317429">
    <property type="component" value="Chromosome"/>
</dbReference>
<name>A0A518D5W9_9BACT</name>
<keyword evidence="5" id="KW-1133">Transmembrane helix</keyword>
<keyword evidence="5" id="KW-0472">Membrane</keyword>
<dbReference type="Gene3D" id="6.20.330.10">
    <property type="match status" value="1"/>
</dbReference>
<dbReference type="CDD" id="cd07023">
    <property type="entry name" value="S49_Sppa_N_C"/>
    <property type="match status" value="1"/>
</dbReference>
<dbReference type="InterPro" id="IPR047272">
    <property type="entry name" value="S49_SppA_C"/>
</dbReference>
<dbReference type="PANTHER" id="PTHR42987">
    <property type="entry name" value="PEPTIDASE S49"/>
    <property type="match status" value="1"/>
</dbReference>
<dbReference type="OrthoDB" id="9764363at2"/>
<evidence type="ECO:0000256" key="1">
    <source>
        <dbReference type="ARBA" id="ARBA00008683"/>
    </source>
</evidence>
<evidence type="ECO:0000256" key="5">
    <source>
        <dbReference type="SAM" id="Phobius"/>
    </source>
</evidence>
<dbReference type="GO" id="GO:0006508">
    <property type="term" value="P:proteolysis"/>
    <property type="evidence" value="ECO:0007669"/>
    <property type="project" value="UniProtKB-KW"/>
</dbReference>
<dbReference type="RefSeq" id="WP_145280474.1">
    <property type="nucleotide sequence ID" value="NZ_CP036291.1"/>
</dbReference>
<comment type="similarity">
    <text evidence="1">Belongs to the peptidase S49 family.</text>
</comment>
<keyword evidence="2" id="KW-0645">Protease</keyword>
<dbReference type="GO" id="GO:0008236">
    <property type="term" value="F:serine-type peptidase activity"/>
    <property type="evidence" value="ECO:0007669"/>
    <property type="project" value="UniProtKB-KW"/>
</dbReference>
<evidence type="ECO:0000256" key="2">
    <source>
        <dbReference type="ARBA" id="ARBA00022670"/>
    </source>
</evidence>
<organism evidence="7 8">
    <name type="scientific">Pirellulimonas nuda</name>
    <dbReference type="NCBI Taxonomy" id="2528009"/>
    <lineage>
        <taxon>Bacteria</taxon>
        <taxon>Pseudomonadati</taxon>
        <taxon>Planctomycetota</taxon>
        <taxon>Planctomycetia</taxon>
        <taxon>Pirellulales</taxon>
        <taxon>Lacipirellulaceae</taxon>
        <taxon>Pirellulimonas</taxon>
    </lineage>
</organism>
<evidence type="ECO:0000259" key="6">
    <source>
        <dbReference type="Pfam" id="PF01343"/>
    </source>
</evidence>
<feature type="domain" description="Peptidase S49" evidence="6">
    <location>
        <begin position="128"/>
        <end position="289"/>
    </location>
</feature>
<dbReference type="NCBIfam" id="TIGR00706">
    <property type="entry name" value="SppA_dom"/>
    <property type="match status" value="1"/>
</dbReference>
<dbReference type="EC" id="3.4.21.-" evidence="7"/>
<keyword evidence="5" id="KW-0812">Transmembrane</keyword>
<keyword evidence="8" id="KW-1185">Reference proteome</keyword>
<dbReference type="EMBL" id="CP036291">
    <property type="protein sequence ID" value="QDU86864.1"/>
    <property type="molecule type" value="Genomic_DNA"/>
</dbReference>
<accession>A0A518D5W9</accession>
<evidence type="ECO:0000313" key="8">
    <source>
        <dbReference type="Proteomes" id="UP000317429"/>
    </source>
</evidence>
<proteinExistence type="inferred from homology"/>
<dbReference type="Gene3D" id="3.90.226.10">
    <property type="entry name" value="2-enoyl-CoA Hydratase, Chain A, domain 1"/>
    <property type="match status" value="1"/>
</dbReference>
<keyword evidence="4" id="KW-0720">Serine protease</keyword>
<dbReference type="InterPro" id="IPR004635">
    <property type="entry name" value="Pept_S49_SppA"/>
</dbReference>
<dbReference type="PANTHER" id="PTHR42987:SF4">
    <property type="entry name" value="PROTEASE SOHB-RELATED"/>
    <property type="match status" value="1"/>
</dbReference>
<feature type="transmembrane region" description="Helical" evidence="5">
    <location>
        <begin position="26"/>
        <end position="45"/>
    </location>
</feature>
<dbReference type="SUPFAM" id="SSF52096">
    <property type="entry name" value="ClpP/crotonase"/>
    <property type="match status" value="1"/>
</dbReference>
<evidence type="ECO:0000256" key="4">
    <source>
        <dbReference type="ARBA" id="ARBA00022825"/>
    </source>
</evidence>
<dbReference type="InterPro" id="IPR002142">
    <property type="entry name" value="Peptidase_S49"/>
</dbReference>
<reference evidence="7 8" key="1">
    <citation type="submission" date="2019-02" db="EMBL/GenBank/DDBJ databases">
        <title>Deep-cultivation of Planctomycetes and their phenomic and genomic characterization uncovers novel biology.</title>
        <authorList>
            <person name="Wiegand S."/>
            <person name="Jogler M."/>
            <person name="Boedeker C."/>
            <person name="Pinto D."/>
            <person name="Vollmers J."/>
            <person name="Rivas-Marin E."/>
            <person name="Kohn T."/>
            <person name="Peeters S.H."/>
            <person name="Heuer A."/>
            <person name="Rast P."/>
            <person name="Oberbeckmann S."/>
            <person name="Bunk B."/>
            <person name="Jeske O."/>
            <person name="Meyerdierks A."/>
            <person name="Storesund J.E."/>
            <person name="Kallscheuer N."/>
            <person name="Luecker S."/>
            <person name="Lage O.M."/>
            <person name="Pohl T."/>
            <person name="Merkel B.J."/>
            <person name="Hornburger P."/>
            <person name="Mueller R.-W."/>
            <person name="Bruemmer F."/>
            <person name="Labrenz M."/>
            <person name="Spormann A.M."/>
            <person name="Op den Camp H."/>
            <person name="Overmann J."/>
            <person name="Amann R."/>
            <person name="Jetten M.S.M."/>
            <person name="Mascher T."/>
            <person name="Medema M.H."/>
            <person name="Devos D.P."/>
            <person name="Kaster A.-K."/>
            <person name="Ovreas L."/>
            <person name="Rohde M."/>
            <person name="Galperin M.Y."/>
            <person name="Jogler C."/>
        </authorList>
    </citation>
    <scope>NUCLEOTIDE SEQUENCE [LARGE SCALE GENOMIC DNA]</scope>
    <source>
        <strain evidence="7 8">Pla175</strain>
    </source>
</reference>
<gene>
    <name evidence="7" type="primary">sppA_2</name>
    <name evidence="7" type="ORF">Pla175_02170</name>
</gene>
<dbReference type="AlphaFoldDB" id="A0A518D5W9"/>
<dbReference type="Pfam" id="PF01343">
    <property type="entry name" value="Peptidase_S49"/>
    <property type="match status" value="1"/>
</dbReference>
<protein>
    <submittedName>
        <fullName evidence="7">Signal peptide peptidase SppA</fullName>
        <ecNumber evidence="7">3.4.21.-</ecNumber>
    </submittedName>
</protein>